<evidence type="ECO:0000256" key="3">
    <source>
        <dbReference type="PROSITE-ProRule" id="PRU10111"/>
    </source>
</evidence>
<gene>
    <name evidence="5" type="ORF">CRI94_11080</name>
</gene>
<keyword evidence="5" id="KW-0670">Pyruvate</keyword>
<dbReference type="SUPFAM" id="SSF51621">
    <property type="entry name" value="Phosphoenolpyruvate/pyruvate domain"/>
    <property type="match status" value="1"/>
</dbReference>
<dbReference type="OrthoDB" id="9768133at2"/>
<feature type="active site" evidence="4">
    <location>
        <position position="576"/>
    </location>
</feature>
<reference evidence="5 6" key="1">
    <citation type="submission" date="2017-10" db="EMBL/GenBank/DDBJ databases">
        <title>Draft genome of Longibacter Salinarum.</title>
        <authorList>
            <person name="Goh K.M."/>
            <person name="Shamsir M.S."/>
            <person name="Lim S.W."/>
        </authorList>
    </citation>
    <scope>NUCLEOTIDE SEQUENCE [LARGE SCALE GENOMIC DNA]</scope>
    <source>
        <strain evidence="5 6">KCTC 52045</strain>
    </source>
</reference>
<dbReference type="InterPro" id="IPR021135">
    <property type="entry name" value="PEP_COase"/>
</dbReference>
<dbReference type="InterPro" id="IPR033129">
    <property type="entry name" value="PEPCASE_His_AS"/>
</dbReference>
<evidence type="ECO:0000313" key="5">
    <source>
        <dbReference type="EMBL" id="PEN13325.1"/>
    </source>
</evidence>
<dbReference type="InterPro" id="IPR015813">
    <property type="entry name" value="Pyrv/PenolPyrv_kinase-like_dom"/>
</dbReference>
<protein>
    <recommendedName>
        <fullName evidence="2">Phosphoenolpyruvate carboxylase</fullName>
    </recommendedName>
</protein>
<dbReference type="PRINTS" id="PR00150">
    <property type="entry name" value="PEPCARBXLASE"/>
</dbReference>
<keyword evidence="6" id="KW-1185">Reference proteome</keyword>
<dbReference type="InterPro" id="IPR018129">
    <property type="entry name" value="PEP_COase_Lys_AS"/>
</dbReference>
<evidence type="ECO:0000256" key="2">
    <source>
        <dbReference type="ARBA" id="ARBA00022419"/>
    </source>
</evidence>
<dbReference type="Gene3D" id="1.20.1440.90">
    <property type="entry name" value="Phosphoenolpyruvate/pyruvate domain"/>
    <property type="match status" value="1"/>
</dbReference>
<proteinExistence type="predicted"/>
<dbReference type="AlphaFoldDB" id="A0A2A8CXA2"/>
<dbReference type="GO" id="GO:0005829">
    <property type="term" value="C:cytosol"/>
    <property type="evidence" value="ECO:0007669"/>
    <property type="project" value="TreeGrafter"/>
</dbReference>
<dbReference type="PROSITE" id="PS00781">
    <property type="entry name" value="PEPCASE_1"/>
    <property type="match status" value="1"/>
</dbReference>
<evidence type="ECO:0000256" key="4">
    <source>
        <dbReference type="PROSITE-ProRule" id="PRU10112"/>
    </source>
</evidence>
<dbReference type="PROSITE" id="PS00393">
    <property type="entry name" value="PEPCASE_2"/>
    <property type="match status" value="1"/>
</dbReference>
<dbReference type="PANTHER" id="PTHR30523">
    <property type="entry name" value="PHOSPHOENOLPYRUVATE CARBOXYLASE"/>
    <property type="match status" value="1"/>
</dbReference>
<dbReference type="GO" id="GO:0015977">
    <property type="term" value="P:carbon fixation"/>
    <property type="evidence" value="ECO:0007669"/>
    <property type="project" value="InterPro"/>
</dbReference>
<sequence>MIPRTRLKESAEKIHQDLQFVMDCFREVLRELGEEKLAQRLPWSEQGESAGKTSRPRRTAQSYSIAFQLLSMVEENAAVQLRRRLEHEGKLANVSGLWQQNLQRLKERGLSGEEIAEVLEDVRVEPVLTAHPTEAKRATVLEHHRRIYLLLVERENDMWTPSERREIRESMKLELERLWRTGEIYLEKPDLASERRNVIHYLRNVFPDALPELDRRLRVAWDEMDFDADLLDRPDGQPSLRFGNWVGGDRDGHPLVTSDTTRETLAELRINALQLLKEKLTDLTRRLSLSEFLQDPPEPLHAKVEAVANALGKRGRHAVERNPDEPWRQFVNLMIARLPIEDGALSDHPQAYDAADALEDDLSFLREQLLAVKADRIAHRDLDPVLRTVQTFGFHLAALDIRQNSQFHDEAVAQLMSAAGMDGEAFLEWDEAQRLNFLNEELSSPRPLTHPDMELGPQAQAVLDAYREVSWYIKQYGPHGIGALIISMTRSLSDLLVVYLLARETGLTAQTEDGLVCRLPVVPLFETIDDLHNAPDILDDFLSHSLTQRSLAHLQEEQGTTEPVQQVMIGYSDSNKDGGIVSSLWNLYRGQDALASVGREHGVRVRFFHGRGGTISRGAGPTHRFINALPHSSLQGDLRLTEQGETIAQKYANRLNAAYHLELLIAGTTGATARQRHTRKKKHALESTLDDMAAKSRAAYQRLIHTDGFVPFFRKATPIDAIEASRIGSRPARRTGKQTIADLRAIPWVFSWSQARFYLSGWYGTGTALEWLQNEHPDAFETVKEQNFIWSPLHYIISNVATSLATANPEIMRQYAGLVEDHDLRRRVMTKVEDEYDRTRRMLECIYSGSLAEKRPNVQQFLNLRQEGLNRLHHQQVDLLREWRAGRGAENEDLLLKLLLTVNAIANGLGTTG</sequence>
<dbReference type="Pfam" id="PF00311">
    <property type="entry name" value="PEPcase"/>
    <property type="match status" value="1"/>
</dbReference>
<dbReference type="PANTHER" id="PTHR30523:SF32">
    <property type="entry name" value="PHOSPHOENOLPYRUVATE CARBOXYLASE"/>
    <property type="match status" value="1"/>
</dbReference>
<dbReference type="GO" id="GO:0006099">
    <property type="term" value="P:tricarboxylic acid cycle"/>
    <property type="evidence" value="ECO:0007669"/>
    <property type="project" value="InterPro"/>
</dbReference>
<evidence type="ECO:0000256" key="1">
    <source>
        <dbReference type="ARBA" id="ARBA00003670"/>
    </source>
</evidence>
<accession>A0A2A8CXA2</accession>
<organism evidence="5 6">
    <name type="scientific">Longibacter salinarum</name>
    <dbReference type="NCBI Taxonomy" id="1850348"/>
    <lineage>
        <taxon>Bacteria</taxon>
        <taxon>Pseudomonadati</taxon>
        <taxon>Rhodothermota</taxon>
        <taxon>Rhodothermia</taxon>
        <taxon>Rhodothermales</taxon>
        <taxon>Salisaetaceae</taxon>
        <taxon>Longibacter</taxon>
    </lineage>
</organism>
<comment type="caution">
    <text evidence="5">The sequence shown here is derived from an EMBL/GenBank/DDBJ whole genome shotgun (WGS) entry which is preliminary data.</text>
</comment>
<comment type="function">
    <text evidence="1">Forms oxaloacetate, a four-carbon dicarboxylic acid source for the tricarboxylic acid cycle.</text>
</comment>
<feature type="active site" evidence="3">
    <location>
        <position position="131"/>
    </location>
</feature>
<evidence type="ECO:0000313" key="6">
    <source>
        <dbReference type="Proteomes" id="UP000220102"/>
    </source>
</evidence>
<name>A0A2A8CXA2_9BACT</name>
<dbReference type="Proteomes" id="UP000220102">
    <property type="component" value="Unassembled WGS sequence"/>
</dbReference>
<dbReference type="GO" id="GO:0008964">
    <property type="term" value="F:phosphoenolpyruvate carboxylase activity"/>
    <property type="evidence" value="ECO:0007669"/>
    <property type="project" value="InterPro"/>
</dbReference>
<dbReference type="EMBL" id="PDEQ01000005">
    <property type="protein sequence ID" value="PEN13325.1"/>
    <property type="molecule type" value="Genomic_DNA"/>
</dbReference>